<dbReference type="SUPFAM" id="SSF58104">
    <property type="entry name" value="Methyl-accepting chemotaxis protein (MCP) signaling domain"/>
    <property type="match status" value="1"/>
</dbReference>
<feature type="transmembrane region" description="Helical" evidence="10">
    <location>
        <begin position="12"/>
        <end position="30"/>
    </location>
</feature>
<reference evidence="14 15" key="1">
    <citation type="submission" date="2017-09" db="EMBL/GenBank/DDBJ databases">
        <title>Arcobacter canalis sp. nov., a new species isolated from a water canal contaminated with urban sewage.</title>
        <authorList>
            <person name="Perez-Cataluna A."/>
            <person name="Salas-Masso N."/>
            <person name="Figueras M.J."/>
        </authorList>
    </citation>
    <scope>NUCLEOTIDE SEQUENCE [LARGE SCALE GENOMIC DNA]</scope>
    <source>
        <strain evidence="14 15">F98-3</strain>
    </source>
</reference>
<dbReference type="CDD" id="cd11386">
    <property type="entry name" value="MCP_signal"/>
    <property type="match status" value="1"/>
</dbReference>
<dbReference type="PRINTS" id="PR00260">
    <property type="entry name" value="CHEMTRNSDUCR"/>
</dbReference>
<dbReference type="GO" id="GO:0005886">
    <property type="term" value="C:plasma membrane"/>
    <property type="evidence" value="ECO:0007669"/>
    <property type="project" value="UniProtKB-SubCell"/>
</dbReference>
<dbReference type="Gene3D" id="1.10.287.950">
    <property type="entry name" value="Methyl-accepting chemotaxis protein"/>
    <property type="match status" value="1"/>
</dbReference>
<evidence type="ECO:0000256" key="3">
    <source>
        <dbReference type="ARBA" id="ARBA00022500"/>
    </source>
</evidence>
<evidence type="ECO:0000313" key="15">
    <source>
        <dbReference type="Proteomes" id="UP000221222"/>
    </source>
</evidence>
<reference evidence="13 16" key="2">
    <citation type="submission" date="2018-08" db="EMBL/GenBank/DDBJ databases">
        <title>Complete genome of the Arcobacter molluscorum type strain LMG 25693.</title>
        <authorList>
            <person name="Miller W.G."/>
            <person name="Yee E."/>
            <person name="Bono J.L."/>
        </authorList>
    </citation>
    <scope>NUCLEOTIDE SEQUENCE [LARGE SCALE GENOMIC DNA]</scope>
    <source>
        <strain evidence="13 16">CECT 7696</strain>
    </source>
</reference>
<feature type="region of interest" description="Disordered" evidence="9">
    <location>
        <begin position="750"/>
        <end position="809"/>
    </location>
</feature>
<dbReference type="SMART" id="SM00283">
    <property type="entry name" value="MA"/>
    <property type="match status" value="1"/>
</dbReference>
<dbReference type="GO" id="GO:0006935">
    <property type="term" value="P:chemotaxis"/>
    <property type="evidence" value="ECO:0007669"/>
    <property type="project" value="UniProtKB-KW"/>
</dbReference>
<dbReference type="EMBL" id="NXFY01000013">
    <property type="protein sequence ID" value="PHO17688.1"/>
    <property type="molecule type" value="Genomic_DNA"/>
</dbReference>
<dbReference type="KEGG" id="amol:AMOL_1352"/>
<evidence type="ECO:0000256" key="1">
    <source>
        <dbReference type="ARBA" id="ARBA00004651"/>
    </source>
</evidence>
<keyword evidence="5 10" id="KW-1133">Transmembrane helix</keyword>
<dbReference type="InterPro" id="IPR003660">
    <property type="entry name" value="HAMP_dom"/>
</dbReference>
<dbReference type="Pfam" id="PF00015">
    <property type="entry name" value="MCPsignal"/>
    <property type="match status" value="1"/>
</dbReference>
<dbReference type="Proteomes" id="UP000221222">
    <property type="component" value="Unassembled WGS sequence"/>
</dbReference>
<keyword evidence="6 10" id="KW-0472">Membrane</keyword>
<evidence type="ECO:0000256" key="6">
    <source>
        <dbReference type="ARBA" id="ARBA00023136"/>
    </source>
</evidence>
<comment type="similarity">
    <text evidence="7">Belongs to the methyl-accepting chemotaxis (MCP) protein family.</text>
</comment>
<dbReference type="Proteomes" id="UP000262712">
    <property type="component" value="Chromosome"/>
</dbReference>
<dbReference type="PANTHER" id="PTHR43531">
    <property type="entry name" value="PROTEIN ICFG"/>
    <property type="match status" value="1"/>
</dbReference>
<dbReference type="InterPro" id="IPR033479">
    <property type="entry name" value="dCache_1"/>
</dbReference>
<dbReference type="RefSeq" id="WP_099342746.1">
    <property type="nucleotide sequence ID" value="NZ_CP032098.1"/>
</dbReference>
<keyword evidence="2" id="KW-1003">Cell membrane</keyword>
<protein>
    <submittedName>
        <fullName evidence="13">Cache sensor-containing MCP-domain signal transduction protein</fullName>
    </submittedName>
    <submittedName>
        <fullName evidence="14">Chemotaxis protein</fullName>
    </submittedName>
</protein>
<keyword evidence="3" id="KW-0145">Chemotaxis</keyword>
<evidence type="ECO:0000256" key="4">
    <source>
        <dbReference type="ARBA" id="ARBA00022692"/>
    </source>
</evidence>
<dbReference type="PROSITE" id="PS50111">
    <property type="entry name" value="CHEMOTAXIS_TRANSDUC_2"/>
    <property type="match status" value="1"/>
</dbReference>
<feature type="domain" description="HAMP" evidence="12">
    <location>
        <begin position="408"/>
        <end position="455"/>
    </location>
</feature>
<comment type="subcellular location">
    <subcellularLocation>
        <location evidence="1">Cell membrane</location>
        <topology evidence="1">Multi-pass membrane protein</topology>
    </subcellularLocation>
</comment>
<dbReference type="GO" id="GO:0007165">
    <property type="term" value="P:signal transduction"/>
    <property type="evidence" value="ECO:0007669"/>
    <property type="project" value="UniProtKB-KW"/>
</dbReference>
<dbReference type="Pfam" id="PF02743">
    <property type="entry name" value="dCache_1"/>
    <property type="match status" value="1"/>
</dbReference>
<evidence type="ECO:0000256" key="9">
    <source>
        <dbReference type="SAM" id="MobiDB-lite"/>
    </source>
</evidence>
<keyword evidence="4 10" id="KW-0812">Transmembrane</keyword>
<dbReference type="CDD" id="cd12913">
    <property type="entry name" value="PDC1_MCP_like"/>
    <property type="match status" value="1"/>
</dbReference>
<sequence length="809" mass="90305">MKKSSSFGNKLLFQVLGTIILVFGLSMFFVSKYSYDSSQEEASNFIQKTAEKYGSDVQNDINRSFLVIRMLKSKFEEALNNNVKLNEEETVSYLKRVLDHNPNLSGLWFKIKDSGLLFETIKDNSDKRLYDKNGEFNPYITKSNGKYKIQPGAVYNENDAWVGGPMKSGKDYITKPYFYPVDGVDTLMATLSLPMYYKGKYIGTIGGDIVLDTFSEMTKKIKVYENGYTFIVDSYDMIIGHPNQKLLGKYIFDVVDDKQDYKAALDASKNGENYIFSKVSPTTEETSYYYSKSFSIAQTDTNWTFFVSVPKEEYLSNAIFIRNFSIIAGILALIIIAGIIILSIRKLNKNLSSISFGLDDFFKYLNKETTNPKNIEIKSADEFGVMAYNINTNVKKIQESIDKDNNLIEEVKVIVNTVGKGYLEKRITAQTDTDSLNELKNLLNNMLKNLQELIGKDLNIIIDTLSRYTKRDFTAKLDSSSCGKIGNEIIQMNRMITKMLQSSQADGMSLQNSSIELTSSVKTLSNNATSQASSLEETAAAIDEITSTIEQTSQKAQEMLSISNDTRDSASQGKGFANETVKSMDEINEQVTAINEAITVIDQIAFQTNILSLNAAVEAATAGEAGKGFAVVAAEVRNLASRSADAAKEIKALVENATLKTNNGKEISNKMIEGFSQLESKILSTSKLIDDVTNAAKEQSIGMTQISDAVGQLDKFTQENAAIAEKTNSIAQETNAVAFKVVENVNENNFDGKNNMKSQTELKKESSIIEKRKEEHTSYKKSELKNDSTYKEDKTFKSQADNEDEWESF</sequence>
<dbReference type="PANTHER" id="PTHR43531:SF11">
    <property type="entry name" value="METHYL-ACCEPTING CHEMOTAXIS PROTEIN 3"/>
    <property type="match status" value="1"/>
</dbReference>
<dbReference type="AlphaFoldDB" id="A0A2G1DGR5"/>
<evidence type="ECO:0000313" key="13">
    <source>
        <dbReference type="EMBL" id="AXX92327.1"/>
    </source>
</evidence>
<organism evidence="14 15">
    <name type="scientific">Malaciobacter molluscorum LMG 25693</name>
    <dbReference type="NCBI Taxonomy" id="870501"/>
    <lineage>
        <taxon>Bacteria</taxon>
        <taxon>Pseudomonadati</taxon>
        <taxon>Campylobacterota</taxon>
        <taxon>Epsilonproteobacteria</taxon>
        <taxon>Campylobacterales</taxon>
        <taxon>Arcobacteraceae</taxon>
        <taxon>Malaciobacter</taxon>
    </lineage>
</organism>
<feature type="compositionally biased region" description="Basic and acidic residues" evidence="9">
    <location>
        <begin position="760"/>
        <end position="796"/>
    </location>
</feature>
<keyword evidence="15" id="KW-1185">Reference proteome</keyword>
<evidence type="ECO:0000313" key="14">
    <source>
        <dbReference type="EMBL" id="PHO17688.1"/>
    </source>
</evidence>
<evidence type="ECO:0000259" key="12">
    <source>
        <dbReference type="PROSITE" id="PS50885"/>
    </source>
</evidence>
<dbReference type="GO" id="GO:0004888">
    <property type="term" value="F:transmembrane signaling receptor activity"/>
    <property type="evidence" value="ECO:0007669"/>
    <property type="project" value="InterPro"/>
</dbReference>
<accession>A0A2G1DGR5</accession>
<proteinExistence type="inferred from homology"/>
<dbReference type="Gene3D" id="3.30.450.20">
    <property type="entry name" value="PAS domain"/>
    <property type="match status" value="2"/>
</dbReference>
<evidence type="ECO:0000256" key="10">
    <source>
        <dbReference type="SAM" id="Phobius"/>
    </source>
</evidence>
<gene>
    <name evidence="13" type="ORF">AMOL_1352</name>
    <name evidence="14" type="ORF">CPU12_08825</name>
</gene>
<dbReference type="InterPro" id="IPR004090">
    <property type="entry name" value="Chemotax_Me-accpt_rcpt"/>
</dbReference>
<name>A0A2G1DGR5_9BACT</name>
<evidence type="ECO:0000256" key="2">
    <source>
        <dbReference type="ARBA" id="ARBA00022475"/>
    </source>
</evidence>
<feature type="transmembrane region" description="Helical" evidence="10">
    <location>
        <begin position="324"/>
        <end position="344"/>
    </location>
</feature>
<evidence type="ECO:0000313" key="16">
    <source>
        <dbReference type="Proteomes" id="UP000262712"/>
    </source>
</evidence>
<evidence type="ECO:0000256" key="7">
    <source>
        <dbReference type="ARBA" id="ARBA00029447"/>
    </source>
</evidence>
<keyword evidence="8" id="KW-0807">Transducer</keyword>
<feature type="domain" description="Methyl-accepting transducer" evidence="11">
    <location>
        <begin position="506"/>
        <end position="735"/>
    </location>
</feature>
<dbReference type="InterPro" id="IPR004089">
    <property type="entry name" value="MCPsignal_dom"/>
</dbReference>
<evidence type="ECO:0000256" key="5">
    <source>
        <dbReference type="ARBA" id="ARBA00022989"/>
    </source>
</evidence>
<evidence type="ECO:0000256" key="8">
    <source>
        <dbReference type="PROSITE-ProRule" id="PRU00284"/>
    </source>
</evidence>
<dbReference type="InterPro" id="IPR051310">
    <property type="entry name" value="MCP_chemotaxis"/>
</dbReference>
<dbReference type="EMBL" id="CP032098">
    <property type="protein sequence ID" value="AXX92327.1"/>
    <property type="molecule type" value="Genomic_DNA"/>
</dbReference>
<dbReference type="PROSITE" id="PS50885">
    <property type="entry name" value="HAMP"/>
    <property type="match status" value="1"/>
</dbReference>
<dbReference type="CDD" id="cd12912">
    <property type="entry name" value="PDC2_MCP_like"/>
    <property type="match status" value="1"/>
</dbReference>
<evidence type="ECO:0000259" key="11">
    <source>
        <dbReference type="PROSITE" id="PS50111"/>
    </source>
</evidence>